<keyword evidence="1 4" id="KW-0479">Metal-binding</keyword>
<dbReference type="Gene3D" id="2.10.110.10">
    <property type="entry name" value="Cysteine Rich Protein"/>
    <property type="match status" value="4"/>
</dbReference>
<dbReference type="CDD" id="cd09330">
    <property type="entry name" value="LIM4_abLIM"/>
    <property type="match status" value="1"/>
</dbReference>
<dbReference type="InterPro" id="IPR032402">
    <property type="entry name" value="AbLIM_anchor"/>
</dbReference>
<name>A0A8K9Y3A4_ONCMY</name>
<keyword evidence="3 4" id="KW-0440">LIM domain</keyword>
<dbReference type="AlphaFoldDB" id="A0A8K9Y3A4"/>
<dbReference type="GO" id="GO:0051015">
    <property type="term" value="F:actin filament binding"/>
    <property type="evidence" value="ECO:0007669"/>
    <property type="project" value="TreeGrafter"/>
</dbReference>
<dbReference type="CDD" id="cd09329">
    <property type="entry name" value="LIM3_abLIM"/>
    <property type="match status" value="1"/>
</dbReference>
<proteinExistence type="predicted"/>
<reference evidence="7" key="2">
    <citation type="submission" date="2025-08" db="UniProtKB">
        <authorList>
            <consortium name="Ensembl"/>
        </authorList>
    </citation>
    <scope>IDENTIFICATION</scope>
</reference>
<sequence length="556" mass="62464">ATGFIGRGAVTIHCLRCREVCKGEVVRVQNVHFHVKCFTCQVCGCDLARSGFFQKGREYICTEDYQRLYGTKCDSCGDFITGEVVSALGRTYHPKCFVCSMCRKPFPIGDRVTFCGKKCVCQQCSHSLVSNAPVKIHGPSHCAGCKEEIKHGQSLLALEKQWHVSCFKCQTCGTVLTGEYISKDGIPYCETDYHTQFGIQCVTCNRYISGRVLEAGGKHYHPTCARCARCLMIFTEGEEMYLTGCEVWHPVCKQAARLEKKLRFRRTSEASVSPPGSSIGSPSRIICAKVENEVLSYKDLAALPKIKTICDVQRPDLIPCESYHRYSSDDRLERYSYGEVLIHRQTLTCDCCASQDVYDRVELRQRRSSSPGFNDSPTYSRQGMSPTVSTSCSPQHRFRPGTESGRSSLSYSQLDTRSSMSTTHQAPKHFHVPDDSNYSATKSKTSDNILQTSQFPDSYSPDHDHQQSNHYPYTPSPRGTLQGGIGRMILKEEMKARSGSYDNDPWSSARNSRTNSRTNSRSGITWVTREFLCSHVTWVTREFHVVMLPGLPESCM</sequence>
<dbReference type="Ensembl" id="ENSOMYT00000135370.1">
    <property type="protein sequence ID" value="ENSOMYP00000141393.1"/>
    <property type="gene ID" value="ENSOMYG00000065012.1"/>
</dbReference>
<dbReference type="GO" id="GO:0030032">
    <property type="term" value="P:lamellipodium assembly"/>
    <property type="evidence" value="ECO:0007669"/>
    <property type="project" value="TreeGrafter"/>
</dbReference>
<feature type="region of interest" description="Disordered" evidence="5">
    <location>
        <begin position="363"/>
        <end position="483"/>
    </location>
</feature>
<dbReference type="PANTHER" id="PTHR24213:SF0">
    <property type="entry name" value="ACTIN-BINDING LIM PROTEIN 3"/>
    <property type="match status" value="1"/>
</dbReference>
<dbReference type="Pfam" id="PF16182">
    <property type="entry name" value="AbLIM_anchor"/>
    <property type="match status" value="2"/>
</dbReference>
<dbReference type="GO" id="GO:0001725">
    <property type="term" value="C:stress fiber"/>
    <property type="evidence" value="ECO:0007669"/>
    <property type="project" value="TreeGrafter"/>
</dbReference>
<dbReference type="InterPro" id="IPR001781">
    <property type="entry name" value="Znf_LIM"/>
</dbReference>
<dbReference type="FunFam" id="2.10.110.10:FF:000003">
    <property type="entry name" value="actin-binding LIM protein 1 isoform X1"/>
    <property type="match status" value="1"/>
</dbReference>
<dbReference type="Pfam" id="PF00412">
    <property type="entry name" value="LIM"/>
    <property type="match status" value="4"/>
</dbReference>
<reference evidence="7" key="1">
    <citation type="submission" date="2020-07" db="EMBL/GenBank/DDBJ databases">
        <title>A long reads based de novo assembly of the rainbow trout Arlee double haploid line genome.</title>
        <authorList>
            <person name="Gao G."/>
            <person name="Palti Y."/>
        </authorList>
    </citation>
    <scope>NUCLEOTIDE SEQUENCE [LARGE SCALE GENOMIC DNA]</scope>
</reference>
<dbReference type="FunFam" id="2.10.110.10:FF:000007">
    <property type="entry name" value="actin-binding LIM protein 1 isoform X1"/>
    <property type="match status" value="1"/>
</dbReference>
<evidence type="ECO:0000313" key="7">
    <source>
        <dbReference type="Ensembl" id="ENSOMYP00000141393.1"/>
    </source>
</evidence>
<feature type="compositionally biased region" description="Polar residues" evidence="5">
    <location>
        <begin position="404"/>
        <end position="425"/>
    </location>
</feature>
<reference evidence="7" key="3">
    <citation type="submission" date="2025-09" db="UniProtKB">
        <authorList>
            <consortium name="Ensembl"/>
        </authorList>
    </citation>
    <scope>IDENTIFICATION</scope>
</reference>
<dbReference type="PROSITE" id="PS00478">
    <property type="entry name" value="LIM_DOMAIN_1"/>
    <property type="match status" value="3"/>
</dbReference>
<evidence type="ECO:0000256" key="2">
    <source>
        <dbReference type="ARBA" id="ARBA00022833"/>
    </source>
</evidence>
<dbReference type="GO" id="GO:0046872">
    <property type="term" value="F:metal ion binding"/>
    <property type="evidence" value="ECO:0007669"/>
    <property type="project" value="UniProtKB-KW"/>
</dbReference>
<feature type="region of interest" description="Disordered" evidence="5">
    <location>
        <begin position="496"/>
        <end position="520"/>
    </location>
</feature>
<accession>A0A8K9Y3A4</accession>
<dbReference type="PROSITE" id="PS50023">
    <property type="entry name" value="LIM_DOMAIN_2"/>
    <property type="match status" value="3"/>
</dbReference>
<dbReference type="SUPFAM" id="SSF57716">
    <property type="entry name" value="Glucocorticoid receptor-like (DNA-binding domain)"/>
    <property type="match status" value="5"/>
</dbReference>
<feature type="compositionally biased region" description="Polar residues" evidence="5">
    <location>
        <begin position="436"/>
        <end position="457"/>
    </location>
</feature>
<dbReference type="SMART" id="SM00132">
    <property type="entry name" value="LIM"/>
    <property type="match status" value="4"/>
</dbReference>
<feature type="compositionally biased region" description="Polar residues" evidence="5">
    <location>
        <begin position="368"/>
        <end position="394"/>
    </location>
</feature>
<feature type="domain" description="LIM zinc-binding" evidence="6">
    <location>
        <begin position="71"/>
        <end position="131"/>
    </location>
</feature>
<dbReference type="GeneTree" id="ENSGT00950000182850"/>
<keyword evidence="2 4" id="KW-0862">Zinc</keyword>
<dbReference type="CDD" id="cd09327">
    <property type="entry name" value="LIM1_abLIM"/>
    <property type="match status" value="1"/>
</dbReference>
<keyword evidence="8" id="KW-1185">Reference proteome</keyword>
<evidence type="ECO:0000256" key="3">
    <source>
        <dbReference type="ARBA" id="ARBA00023038"/>
    </source>
</evidence>
<evidence type="ECO:0000256" key="4">
    <source>
        <dbReference type="PROSITE-ProRule" id="PRU00125"/>
    </source>
</evidence>
<dbReference type="FunFam" id="2.10.110.10:FF:000004">
    <property type="entry name" value="actin-binding LIM protein 1 isoform X1"/>
    <property type="match status" value="1"/>
</dbReference>
<dbReference type="CDD" id="cd09328">
    <property type="entry name" value="LIM2_abLIM"/>
    <property type="match status" value="1"/>
</dbReference>
<protein>
    <submittedName>
        <fullName evidence="7">Actin binding LIM protein family member 3</fullName>
    </submittedName>
</protein>
<dbReference type="PANTHER" id="PTHR24213">
    <property type="entry name" value="ACTIN-BINDING LIM PROTEIN"/>
    <property type="match status" value="1"/>
</dbReference>
<dbReference type="InterPro" id="IPR051618">
    <property type="entry name" value="Actin-binding_LIM"/>
</dbReference>
<feature type="compositionally biased region" description="Low complexity" evidence="5">
    <location>
        <begin position="507"/>
        <end position="520"/>
    </location>
</feature>
<organism evidence="7 8">
    <name type="scientific">Oncorhynchus mykiss</name>
    <name type="common">Rainbow trout</name>
    <name type="synonym">Salmo gairdneri</name>
    <dbReference type="NCBI Taxonomy" id="8022"/>
    <lineage>
        <taxon>Eukaryota</taxon>
        <taxon>Metazoa</taxon>
        <taxon>Chordata</taxon>
        <taxon>Craniata</taxon>
        <taxon>Vertebrata</taxon>
        <taxon>Euteleostomi</taxon>
        <taxon>Actinopterygii</taxon>
        <taxon>Neopterygii</taxon>
        <taxon>Teleostei</taxon>
        <taxon>Protacanthopterygii</taxon>
        <taxon>Salmoniformes</taxon>
        <taxon>Salmonidae</taxon>
        <taxon>Salmoninae</taxon>
        <taxon>Oncorhynchus</taxon>
    </lineage>
</organism>
<evidence type="ECO:0000313" key="8">
    <source>
        <dbReference type="Proteomes" id="UP000694395"/>
    </source>
</evidence>
<evidence type="ECO:0000256" key="1">
    <source>
        <dbReference type="ARBA" id="ARBA00022723"/>
    </source>
</evidence>
<feature type="domain" description="LIM zinc-binding" evidence="6">
    <location>
        <begin position="140"/>
        <end position="199"/>
    </location>
</feature>
<evidence type="ECO:0000259" key="6">
    <source>
        <dbReference type="PROSITE" id="PS50023"/>
    </source>
</evidence>
<evidence type="ECO:0000256" key="5">
    <source>
        <dbReference type="SAM" id="MobiDB-lite"/>
    </source>
</evidence>
<dbReference type="Proteomes" id="UP000694395">
    <property type="component" value="Chromosome 10"/>
</dbReference>
<dbReference type="GO" id="GO:0060271">
    <property type="term" value="P:cilium assembly"/>
    <property type="evidence" value="ECO:0007669"/>
    <property type="project" value="TreeGrafter"/>
</dbReference>
<feature type="domain" description="LIM zinc-binding" evidence="6">
    <location>
        <begin position="12"/>
        <end position="70"/>
    </location>
</feature>